<reference evidence="2 3" key="1">
    <citation type="submission" date="2020-09" db="EMBL/GenBank/DDBJ databases">
        <title>De no assembly of potato wild relative species, Solanum commersonii.</title>
        <authorList>
            <person name="Cho K."/>
        </authorList>
    </citation>
    <scope>NUCLEOTIDE SEQUENCE [LARGE SCALE GENOMIC DNA]</scope>
    <source>
        <strain evidence="2">LZ3.2</strain>
        <tissue evidence="2">Leaf</tissue>
    </source>
</reference>
<accession>A0A9J6AA30</accession>
<proteinExistence type="predicted"/>
<dbReference type="InterPro" id="IPR051283">
    <property type="entry name" value="Sec_Metabolite_Acyltrans"/>
</dbReference>
<dbReference type="Gene3D" id="3.30.559.10">
    <property type="entry name" value="Chloramphenicol acetyltransferase-like domain"/>
    <property type="match status" value="1"/>
</dbReference>
<organism evidence="2 3">
    <name type="scientific">Solanum commersonii</name>
    <name type="common">Commerson's wild potato</name>
    <name type="synonym">Commerson's nightshade</name>
    <dbReference type="NCBI Taxonomy" id="4109"/>
    <lineage>
        <taxon>Eukaryota</taxon>
        <taxon>Viridiplantae</taxon>
        <taxon>Streptophyta</taxon>
        <taxon>Embryophyta</taxon>
        <taxon>Tracheophyta</taxon>
        <taxon>Spermatophyta</taxon>
        <taxon>Magnoliopsida</taxon>
        <taxon>eudicotyledons</taxon>
        <taxon>Gunneridae</taxon>
        <taxon>Pentapetalae</taxon>
        <taxon>asterids</taxon>
        <taxon>lamiids</taxon>
        <taxon>Solanales</taxon>
        <taxon>Solanaceae</taxon>
        <taxon>Solanoideae</taxon>
        <taxon>Solaneae</taxon>
        <taxon>Solanum</taxon>
    </lineage>
</organism>
<dbReference type="PANTHER" id="PTHR31896:SF52">
    <property type="entry name" value="ANTHRANILATE N-BENZOYLTRANSFERASE PROTEIN"/>
    <property type="match status" value="1"/>
</dbReference>
<name>A0A9J6AA30_SOLCO</name>
<sequence>MASKVSIMSTCTVKAAGESVIEDNCKIIELTPWDILELQIEYRQDGVLYRMPTSQQVRDITNTNFFPPFCGRLEAEEQSGTTCFFINCSNAGVQFNHAIADGVT</sequence>
<keyword evidence="1" id="KW-0808">Transferase</keyword>
<comment type="caution">
    <text evidence="2">The sequence shown here is derived from an EMBL/GenBank/DDBJ whole genome shotgun (WGS) entry which is preliminary data.</text>
</comment>
<dbReference type="EMBL" id="JACXVP010000002">
    <property type="protein sequence ID" value="KAG5621098.1"/>
    <property type="molecule type" value="Genomic_DNA"/>
</dbReference>
<dbReference type="PANTHER" id="PTHR31896">
    <property type="entry name" value="FAMILY REGULATORY PROTEIN, PUTATIVE (AFU_ORTHOLOGUE AFUA_3G14730)-RELATED"/>
    <property type="match status" value="1"/>
</dbReference>
<feature type="non-terminal residue" evidence="2">
    <location>
        <position position="104"/>
    </location>
</feature>
<dbReference type="GO" id="GO:0016740">
    <property type="term" value="F:transferase activity"/>
    <property type="evidence" value="ECO:0007669"/>
    <property type="project" value="UniProtKB-KW"/>
</dbReference>
<protein>
    <submittedName>
        <fullName evidence="2">Uncharacterized protein</fullName>
    </submittedName>
</protein>
<evidence type="ECO:0000313" key="2">
    <source>
        <dbReference type="EMBL" id="KAG5621098.1"/>
    </source>
</evidence>
<dbReference type="InterPro" id="IPR023213">
    <property type="entry name" value="CAT-like_dom_sf"/>
</dbReference>
<evidence type="ECO:0000256" key="1">
    <source>
        <dbReference type="ARBA" id="ARBA00022679"/>
    </source>
</evidence>
<dbReference type="AlphaFoldDB" id="A0A9J6AA30"/>
<keyword evidence="3" id="KW-1185">Reference proteome</keyword>
<gene>
    <name evidence="2" type="ORF">H5410_006316</name>
</gene>
<dbReference type="Proteomes" id="UP000824120">
    <property type="component" value="Chromosome 2"/>
</dbReference>
<evidence type="ECO:0000313" key="3">
    <source>
        <dbReference type="Proteomes" id="UP000824120"/>
    </source>
</evidence>